<dbReference type="AlphaFoldDB" id="A0A0F8Y1N1"/>
<reference evidence="1" key="1">
    <citation type="journal article" date="2015" name="Nature">
        <title>Complex archaea that bridge the gap between prokaryotes and eukaryotes.</title>
        <authorList>
            <person name="Spang A."/>
            <person name="Saw J.H."/>
            <person name="Jorgensen S.L."/>
            <person name="Zaremba-Niedzwiedzka K."/>
            <person name="Martijn J."/>
            <person name="Lind A.E."/>
            <person name="van Eijk R."/>
            <person name="Schleper C."/>
            <person name="Guy L."/>
            <person name="Ettema T.J."/>
        </authorList>
    </citation>
    <scope>NUCLEOTIDE SEQUENCE</scope>
</reference>
<comment type="caution">
    <text evidence="1">The sequence shown here is derived from an EMBL/GenBank/DDBJ whole genome shotgun (WGS) entry which is preliminary data.</text>
</comment>
<evidence type="ECO:0000313" key="1">
    <source>
        <dbReference type="EMBL" id="KKK67465.1"/>
    </source>
</evidence>
<name>A0A0F8Y1N1_9ZZZZ</name>
<sequence length="56" mass="6618">MIVLLWLQLLEKKMNDKEYKKELKVLYEQAKETGDLSLAVHLLGILHDPKNRKDKV</sequence>
<accession>A0A0F8Y1N1</accession>
<gene>
    <name evidence="1" type="ORF">LCGC14_2953780</name>
</gene>
<organism evidence="1">
    <name type="scientific">marine sediment metagenome</name>
    <dbReference type="NCBI Taxonomy" id="412755"/>
    <lineage>
        <taxon>unclassified sequences</taxon>
        <taxon>metagenomes</taxon>
        <taxon>ecological metagenomes</taxon>
    </lineage>
</organism>
<protein>
    <submittedName>
        <fullName evidence="1">Uncharacterized protein</fullName>
    </submittedName>
</protein>
<proteinExistence type="predicted"/>
<dbReference type="EMBL" id="LAZR01059596">
    <property type="protein sequence ID" value="KKK67465.1"/>
    <property type="molecule type" value="Genomic_DNA"/>
</dbReference>